<evidence type="ECO:0000313" key="2">
    <source>
        <dbReference type="Proteomes" id="UP000274822"/>
    </source>
</evidence>
<dbReference type="Proteomes" id="UP000274822">
    <property type="component" value="Unassembled WGS sequence"/>
</dbReference>
<comment type="caution">
    <text evidence="1">The sequence shown here is derived from an EMBL/GenBank/DDBJ whole genome shotgun (WGS) entry which is preliminary data.</text>
</comment>
<name>A0A433QY17_9FUNG</name>
<accession>A0A433QY17</accession>
<sequence>MAWAHDLNLAGGMSIMPTSNLAIRPLQFIKLSVFRPHPTPPHPTPPHPTPPHPTPLGAPGAIGTVITALITYVSQHKEIVAGMAFCLSKPSTTWSRHPLCECQIRDFKTPPPFPNPANPRLIS</sequence>
<dbReference type="EMBL" id="RBNJ01000366">
    <property type="protein sequence ID" value="RUS34701.1"/>
    <property type="molecule type" value="Genomic_DNA"/>
</dbReference>
<reference evidence="1 2" key="1">
    <citation type="journal article" date="2018" name="New Phytol.">
        <title>Phylogenomics of Endogonaceae and evolution of mycorrhizas within Mucoromycota.</title>
        <authorList>
            <person name="Chang Y."/>
            <person name="Desiro A."/>
            <person name="Na H."/>
            <person name="Sandor L."/>
            <person name="Lipzen A."/>
            <person name="Clum A."/>
            <person name="Barry K."/>
            <person name="Grigoriev I.V."/>
            <person name="Martin F.M."/>
            <person name="Stajich J.E."/>
            <person name="Smith M.E."/>
            <person name="Bonito G."/>
            <person name="Spatafora J.W."/>
        </authorList>
    </citation>
    <scope>NUCLEOTIDE SEQUENCE [LARGE SCALE GENOMIC DNA]</scope>
    <source>
        <strain evidence="1 2">AD002</strain>
    </source>
</reference>
<dbReference type="AlphaFoldDB" id="A0A433QY17"/>
<evidence type="ECO:0000313" key="1">
    <source>
        <dbReference type="EMBL" id="RUS34701.1"/>
    </source>
</evidence>
<proteinExistence type="predicted"/>
<gene>
    <name evidence="1" type="ORF">BC938DRAFT_479082</name>
</gene>
<organism evidence="1 2">
    <name type="scientific">Jimgerdemannia flammicorona</name>
    <dbReference type="NCBI Taxonomy" id="994334"/>
    <lineage>
        <taxon>Eukaryota</taxon>
        <taxon>Fungi</taxon>
        <taxon>Fungi incertae sedis</taxon>
        <taxon>Mucoromycota</taxon>
        <taxon>Mucoromycotina</taxon>
        <taxon>Endogonomycetes</taxon>
        <taxon>Endogonales</taxon>
        <taxon>Endogonaceae</taxon>
        <taxon>Jimgerdemannia</taxon>
    </lineage>
</organism>
<keyword evidence="2" id="KW-1185">Reference proteome</keyword>
<protein>
    <submittedName>
        <fullName evidence="1">Uncharacterized protein</fullName>
    </submittedName>
</protein>